<reference evidence="2" key="1">
    <citation type="submission" date="2022-03" db="EMBL/GenBank/DDBJ databases">
        <title>A functionally conserved STORR gene fusion in Papaver species that diverged 16.8 million years ago.</title>
        <authorList>
            <person name="Catania T."/>
        </authorList>
    </citation>
    <scope>NUCLEOTIDE SEQUENCE</scope>
    <source>
        <strain evidence="2">S-191538</strain>
    </source>
</reference>
<feature type="non-terminal residue" evidence="2">
    <location>
        <position position="80"/>
    </location>
</feature>
<organism evidence="2 3">
    <name type="scientific">Papaver nudicaule</name>
    <name type="common">Iceland poppy</name>
    <dbReference type="NCBI Taxonomy" id="74823"/>
    <lineage>
        <taxon>Eukaryota</taxon>
        <taxon>Viridiplantae</taxon>
        <taxon>Streptophyta</taxon>
        <taxon>Embryophyta</taxon>
        <taxon>Tracheophyta</taxon>
        <taxon>Spermatophyta</taxon>
        <taxon>Magnoliopsida</taxon>
        <taxon>Ranunculales</taxon>
        <taxon>Papaveraceae</taxon>
        <taxon>Papaveroideae</taxon>
        <taxon>Papaver</taxon>
    </lineage>
</organism>
<dbReference type="InterPro" id="IPR037231">
    <property type="entry name" value="NAP-like_sf"/>
</dbReference>
<evidence type="ECO:0000256" key="1">
    <source>
        <dbReference type="SAM" id="MobiDB-lite"/>
    </source>
</evidence>
<dbReference type="SUPFAM" id="SSF143113">
    <property type="entry name" value="NAP-like"/>
    <property type="match status" value="1"/>
</dbReference>
<protein>
    <submittedName>
        <fullName evidence="2">Uncharacterized protein</fullName>
    </submittedName>
</protein>
<feature type="non-terminal residue" evidence="2">
    <location>
        <position position="1"/>
    </location>
</feature>
<dbReference type="EMBL" id="JAJJMA010081189">
    <property type="protein sequence ID" value="MCL7028568.1"/>
    <property type="molecule type" value="Genomic_DNA"/>
</dbReference>
<proteinExistence type="predicted"/>
<name>A0AA41S7D3_PAPNU</name>
<feature type="region of interest" description="Disordered" evidence="1">
    <location>
        <begin position="1"/>
        <end position="50"/>
    </location>
</feature>
<feature type="compositionally biased region" description="Basic residues" evidence="1">
    <location>
        <begin position="29"/>
        <end position="50"/>
    </location>
</feature>
<keyword evidence="3" id="KW-1185">Reference proteome</keyword>
<evidence type="ECO:0000313" key="3">
    <source>
        <dbReference type="Proteomes" id="UP001177140"/>
    </source>
</evidence>
<accession>A0AA41S7D3</accession>
<evidence type="ECO:0000313" key="2">
    <source>
        <dbReference type="EMBL" id="MCL7028568.1"/>
    </source>
</evidence>
<dbReference type="AlphaFoldDB" id="A0AA41S7D3"/>
<dbReference type="Proteomes" id="UP001177140">
    <property type="component" value="Unassembled WGS sequence"/>
</dbReference>
<gene>
    <name evidence="2" type="ORF">MKW94_018809</name>
</gene>
<comment type="caution">
    <text evidence="2">The sequence shown here is derived from an EMBL/GenBank/DDBJ whole genome shotgun (WGS) entry which is preliminary data.</text>
</comment>
<sequence>TEIEWDGTTKKDREQKRQLKNPGTTKMDNKRKRRLKNPGKAKVGMKQKRQLKNPEYCTSFFDFFNSPQVPEDDKDLNKKA</sequence>
<feature type="compositionally biased region" description="Basic and acidic residues" evidence="1">
    <location>
        <begin position="7"/>
        <end position="17"/>
    </location>
</feature>